<sequence length="566" mass="63790">MTYPLTFESRQPKVGELGFILKDQENTLRTESKIKLITTDKASLILIETHTPGISHPTSKLPQVQTPEIFLPGTSEIDKALSVSKTLHEMNLFENETEESLAFSLVRQTICNEVVSSNVGMPIETTRALAEKQTGQRLSDGNLLAIWTYAFHILRTNEVKVYNEIKDSLQVKNEQDLPEALLQNPKEAAKVISKYQEEAVALALTKLPLYTIQDSELYIRVLQHIDTATAQNTQRLARLLTRDLPQETYIDQSRRCVEYSQAFSKQKKLIAETTYCSIYLASKELGKTTTTGLRFISAEHPELVTTVYADHTVTIPEGESTEAGTIYLETMDDHITDLETNKSNMFVLKAIKTGFLYFGRYSIAQNCLEVFIELFSRGLYGKTQSFPTSSFLTILVWLAYLISKETFIDVVTLLTMKTRRANTKQRERALGQIRVSACIVAAAMLLSLLVVQVAEKQQTDAIHSLVKSLIFQTLVIMGAIRFKAMHKPYERPKQSLRQSLENKSGIYLIFFTVCAVALCSEWVKTRTILSTMGIDIWFKKMLSVESLKNMPKQLFGLGGTIATDTA</sequence>
<organism evidence="2 3">
    <name type="scientific">Nematocida displodere</name>
    <dbReference type="NCBI Taxonomy" id="1805483"/>
    <lineage>
        <taxon>Eukaryota</taxon>
        <taxon>Fungi</taxon>
        <taxon>Fungi incertae sedis</taxon>
        <taxon>Microsporidia</taxon>
        <taxon>Nematocida</taxon>
    </lineage>
</organism>
<keyword evidence="3" id="KW-1185">Reference proteome</keyword>
<evidence type="ECO:0000256" key="1">
    <source>
        <dbReference type="SAM" id="Phobius"/>
    </source>
</evidence>
<reference evidence="2 3" key="1">
    <citation type="submission" date="2016-02" db="EMBL/GenBank/DDBJ databases">
        <title>Discovery of a natural microsporidian pathogen with a broad tissue tropism in Caenorhabditis elegans.</title>
        <authorList>
            <person name="Luallen R.J."/>
            <person name="Reinke A.W."/>
            <person name="Tong L."/>
            <person name="Botts M.R."/>
            <person name="Felix M.-A."/>
            <person name="Troemel E.R."/>
        </authorList>
    </citation>
    <scope>NUCLEOTIDE SEQUENCE [LARGE SCALE GENOMIC DNA]</scope>
    <source>
        <strain evidence="2 3">JUm2807</strain>
    </source>
</reference>
<feature type="transmembrane region" description="Helical" evidence="1">
    <location>
        <begin position="391"/>
        <end position="414"/>
    </location>
</feature>
<comment type="caution">
    <text evidence="2">The sequence shown here is derived from an EMBL/GenBank/DDBJ whole genome shotgun (WGS) entry which is preliminary data.</text>
</comment>
<dbReference type="RefSeq" id="XP_067544282.1">
    <property type="nucleotide sequence ID" value="XM_067688185.1"/>
</dbReference>
<keyword evidence="1" id="KW-1133">Transmembrane helix</keyword>
<feature type="transmembrane region" description="Helical" evidence="1">
    <location>
        <begin position="435"/>
        <end position="453"/>
    </location>
</feature>
<dbReference type="EMBL" id="LTDL01000040">
    <property type="protein sequence ID" value="OAG29634.1"/>
    <property type="molecule type" value="Genomic_DNA"/>
</dbReference>
<dbReference type="Proteomes" id="UP000185944">
    <property type="component" value="Unassembled WGS sequence"/>
</dbReference>
<evidence type="ECO:0000313" key="2">
    <source>
        <dbReference type="EMBL" id="OAG29634.1"/>
    </source>
</evidence>
<protein>
    <submittedName>
        <fullName evidence="2">Uncharacterized protein</fullName>
    </submittedName>
</protein>
<keyword evidence="1" id="KW-0472">Membrane</keyword>
<feature type="transmembrane region" description="Helical" evidence="1">
    <location>
        <begin position="505"/>
        <end position="523"/>
    </location>
</feature>
<proteinExistence type="predicted"/>
<name>A0A177ECG1_9MICR</name>
<keyword evidence="1" id="KW-0812">Transmembrane</keyword>
<evidence type="ECO:0000313" key="3">
    <source>
        <dbReference type="Proteomes" id="UP000185944"/>
    </source>
</evidence>
<dbReference type="VEuPathDB" id="MicrosporidiaDB:NEDG_00767"/>
<accession>A0A177ECG1</accession>
<dbReference type="AlphaFoldDB" id="A0A177ECG1"/>
<gene>
    <name evidence="2" type="ORF">NEDG_00767</name>
</gene>
<dbReference type="GeneID" id="93647117"/>